<dbReference type="EMBL" id="GECZ01030064">
    <property type="protein sequence ID" value="JAS39705.1"/>
    <property type="molecule type" value="Transcribed_RNA"/>
</dbReference>
<sequence>MTLYVLLPCVCLVPRVVRGNTENEVINRTSHYEWPNDTKGSGQLELTSMRPQEVTRMIATRDFGDGNQILNETLGDFDETLGSNETEFENITAFNNMLNDTWIDLITVLDLMTQRKYDNASAVHALTAAYRYTYQQQKRLKILSQSMKKPFISVEGLDREKRNILAKRLALHLQGHVVSNPPDTFDAVYRNLPDNSTILSNGFYVLSTYIAALHVRYVTRKSPAIVPGFWLGRAAYMIAKNFPEEPPPYKSKFWTWPRDLLKPSVIFYLTDRFSLHQFADHQFVKKYLHIFNNWDDPKCVPITNTQSVETMMEEIQPYLRELLLNY</sequence>
<keyword evidence="1" id="KW-0732">Signal</keyword>
<feature type="signal peptide" evidence="1">
    <location>
        <begin position="1"/>
        <end position="19"/>
    </location>
</feature>
<feature type="chain" id="PRO_5008582262" evidence="1">
    <location>
        <begin position="20"/>
        <end position="326"/>
    </location>
</feature>
<proteinExistence type="predicted"/>
<gene>
    <name evidence="2" type="ORF">g.2880</name>
</gene>
<evidence type="ECO:0000256" key="1">
    <source>
        <dbReference type="SAM" id="SignalP"/>
    </source>
</evidence>
<organism evidence="2">
    <name type="scientific">Cuerna arida</name>
    <dbReference type="NCBI Taxonomy" id="1464854"/>
    <lineage>
        <taxon>Eukaryota</taxon>
        <taxon>Metazoa</taxon>
        <taxon>Ecdysozoa</taxon>
        <taxon>Arthropoda</taxon>
        <taxon>Hexapoda</taxon>
        <taxon>Insecta</taxon>
        <taxon>Pterygota</taxon>
        <taxon>Neoptera</taxon>
        <taxon>Paraneoptera</taxon>
        <taxon>Hemiptera</taxon>
        <taxon>Auchenorrhyncha</taxon>
        <taxon>Membracoidea</taxon>
        <taxon>Cicadellidae</taxon>
        <taxon>Cicadellinae</taxon>
        <taxon>Proconiini</taxon>
        <taxon>Cuerna</taxon>
    </lineage>
</organism>
<protein>
    <submittedName>
        <fullName evidence="2">Uncharacterized protein</fullName>
    </submittedName>
</protein>
<evidence type="ECO:0000313" key="2">
    <source>
        <dbReference type="EMBL" id="JAS39705.1"/>
    </source>
</evidence>
<reference evidence="2" key="1">
    <citation type="submission" date="2015-11" db="EMBL/GenBank/DDBJ databases">
        <title>De novo transcriptome assembly of four potential Pierce s Disease insect vectors from Arizona vineyards.</title>
        <authorList>
            <person name="Tassone E.E."/>
        </authorList>
    </citation>
    <scope>NUCLEOTIDE SEQUENCE</scope>
</reference>
<accession>A0A1B6EP61</accession>
<dbReference type="AlphaFoldDB" id="A0A1B6EP61"/>
<name>A0A1B6EP61_9HEMI</name>